<dbReference type="Gene3D" id="2.60.120.200">
    <property type="match status" value="1"/>
</dbReference>
<reference evidence="8" key="2">
    <citation type="submission" date="2025-09" db="UniProtKB">
        <authorList>
            <consortium name="Ensembl"/>
        </authorList>
    </citation>
    <scope>IDENTIFICATION</scope>
</reference>
<evidence type="ECO:0000256" key="1">
    <source>
        <dbReference type="ARBA" id="ARBA00022723"/>
    </source>
</evidence>
<evidence type="ECO:0000259" key="7">
    <source>
        <dbReference type="PROSITE" id="PS51828"/>
    </source>
</evidence>
<name>A0A8C0EQ34_BUBBB</name>
<keyword evidence="1 6" id="KW-0479">Metal-binding</keyword>
<dbReference type="PANTHER" id="PTHR19277:SF163">
    <property type="entry name" value="ADHESION G-PROTEIN COUPLED RECEPTOR D2-LIKE ISOFORM X1"/>
    <property type="match status" value="1"/>
</dbReference>
<dbReference type="GO" id="GO:0046872">
    <property type="term" value="F:metal ion binding"/>
    <property type="evidence" value="ECO:0007669"/>
    <property type="project" value="UniProtKB-KW"/>
</dbReference>
<evidence type="ECO:0000256" key="6">
    <source>
        <dbReference type="RuleBase" id="RU362112"/>
    </source>
</evidence>
<dbReference type="GO" id="GO:0005576">
    <property type="term" value="C:extracellular region"/>
    <property type="evidence" value="ECO:0007669"/>
    <property type="project" value="UniProtKB-SubCell"/>
</dbReference>
<feature type="domain" description="Pentraxin (PTX)" evidence="7">
    <location>
        <begin position="13"/>
        <end position="202"/>
    </location>
</feature>
<dbReference type="Pfam" id="PF00354">
    <property type="entry name" value="Pentaxin"/>
    <property type="match status" value="1"/>
</dbReference>
<dbReference type="Ensembl" id="ENSBOBT00000008243.1">
    <property type="protein sequence ID" value="ENSBOBP00000008033.1"/>
    <property type="gene ID" value="ENSBOBG00000005248.1"/>
</dbReference>
<proteinExistence type="inferred from homology"/>
<comment type="caution">
    <text evidence="5">Lacks conserved residue(s) required for the propagation of feature annotation.</text>
</comment>
<evidence type="ECO:0000256" key="5">
    <source>
        <dbReference type="PROSITE-ProRule" id="PRU01172"/>
    </source>
</evidence>
<comment type="subcellular location">
    <subcellularLocation>
        <location evidence="6">Secreted</location>
    </subcellularLocation>
</comment>
<keyword evidence="2 6" id="KW-0106">Calcium</keyword>
<dbReference type="InterPro" id="IPR051360">
    <property type="entry name" value="Neuronal_Pentraxin_Related"/>
</dbReference>
<evidence type="ECO:0000256" key="2">
    <source>
        <dbReference type="ARBA" id="ARBA00022837"/>
    </source>
</evidence>
<dbReference type="PROSITE" id="PS51828">
    <property type="entry name" value="PTX_2"/>
    <property type="match status" value="1"/>
</dbReference>
<comment type="similarity">
    <text evidence="6">Belongs to the pentraxin family.</text>
</comment>
<keyword evidence="6" id="KW-0732">Signal</keyword>
<dbReference type="Proteomes" id="UP000694567">
    <property type="component" value="Unplaced"/>
</dbReference>
<keyword evidence="9" id="KW-1185">Reference proteome</keyword>
<feature type="chain" id="PRO_5034954066" description="Pentraxin family member" evidence="6">
    <location>
        <begin position="23"/>
        <end position="202"/>
    </location>
</feature>
<organism evidence="8 9">
    <name type="scientific">Bubo bubo</name>
    <name type="common">Eurasian eagle-owl</name>
    <name type="synonym">Strix bubo</name>
    <dbReference type="NCBI Taxonomy" id="30461"/>
    <lineage>
        <taxon>Eukaryota</taxon>
        <taxon>Metazoa</taxon>
        <taxon>Chordata</taxon>
        <taxon>Craniata</taxon>
        <taxon>Vertebrata</taxon>
        <taxon>Euteleostomi</taxon>
        <taxon>Archelosauria</taxon>
        <taxon>Archosauria</taxon>
        <taxon>Dinosauria</taxon>
        <taxon>Saurischia</taxon>
        <taxon>Theropoda</taxon>
        <taxon>Coelurosauria</taxon>
        <taxon>Aves</taxon>
        <taxon>Neognathae</taxon>
        <taxon>Neoaves</taxon>
        <taxon>Telluraves</taxon>
        <taxon>Strigiformes</taxon>
        <taxon>Strigidae</taxon>
        <taxon>Bubo</taxon>
    </lineage>
</organism>
<feature type="signal peptide" evidence="6">
    <location>
        <begin position="1"/>
        <end position="22"/>
    </location>
</feature>
<accession>A0A8C0EQ34</accession>
<dbReference type="PRINTS" id="PR00895">
    <property type="entry name" value="PENTAXIN"/>
</dbReference>
<dbReference type="InterPro" id="IPR001759">
    <property type="entry name" value="PTX_dom"/>
</dbReference>
<dbReference type="PANTHER" id="PTHR19277">
    <property type="entry name" value="PENTRAXIN"/>
    <property type="match status" value="1"/>
</dbReference>
<dbReference type="SUPFAM" id="SSF49899">
    <property type="entry name" value="Concanavalin A-like lectins/glucanases"/>
    <property type="match status" value="1"/>
</dbReference>
<evidence type="ECO:0000256" key="3">
    <source>
        <dbReference type="ARBA" id="ARBA00023157"/>
    </source>
</evidence>
<keyword evidence="4" id="KW-0325">Glycoprotein</keyword>
<evidence type="ECO:0000256" key="4">
    <source>
        <dbReference type="ARBA" id="ARBA00023180"/>
    </source>
</evidence>
<keyword evidence="3" id="KW-1015">Disulfide bond</keyword>
<sequence>MLQRSYLTMLLVAIAWDAWKHAVPSIFIACNPICYKTKFLEITLAEMMRSQLACPPDPLRHRGSRSLFQLRGFVDEEGFVRFALIVHGHHSPYLPVFRADGQWHHFCVTWQQENGTWAIYADGKRRASANGLCAVGPSAPQAIYGQGTFIIGQDQDSLGGTFKEKESFSGNITDLHVWQKVLGAEQIEKVRSAGLVVTKPLQ</sequence>
<dbReference type="AlphaFoldDB" id="A0A8C0EQ34"/>
<comment type="cofactor">
    <cofactor evidence="6">
        <name>Ca(2+)</name>
        <dbReference type="ChEBI" id="CHEBI:29108"/>
    </cofactor>
    <text evidence="6">Binds 2 calcium ions per subunit.</text>
</comment>
<reference evidence="8" key="1">
    <citation type="submission" date="2025-08" db="UniProtKB">
        <authorList>
            <consortium name="Ensembl"/>
        </authorList>
    </citation>
    <scope>IDENTIFICATION</scope>
</reference>
<evidence type="ECO:0000313" key="8">
    <source>
        <dbReference type="Ensembl" id="ENSBOBP00000008033.1"/>
    </source>
</evidence>
<dbReference type="InterPro" id="IPR013320">
    <property type="entry name" value="ConA-like_dom_sf"/>
</dbReference>
<comment type="subunit">
    <text evidence="6">Homopentamer. Pentaxin (or pentraxin) have a discoid arrangement of 5 non-covalently bound subunits.</text>
</comment>
<protein>
    <recommendedName>
        <fullName evidence="6">Pentraxin family member</fullName>
    </recommendedName>
</protein>
<evidence type="ECO:0000313" key="9">
    <source>
        <dbReference type="Proteomes" id="UP000694567"/>
    </source>
</evidence>
<dbReference type="SMART" id="SM00159">
    <property type="entry name" value="PTX"/>
    <property type="match status" value="1"/>
</dbReference>